<dbReference type="EMBL" id="CP046401">
    <property type="protein sequence ID" value="QGY47189.1"/>
    <property type="molecule type" value="Genomic_DNA"/>
</dbReference>
<dbReference type="GO" id="GO:0016788">
    <property type="term" value="F:hydrolase activity, acting on ester bonds"/>
    <property type="evidence" value="ECO:0007669"/>
    <property type="project" value="UniProtKB-ARBA"/>
</dbReference>
<protein>
    <submittedName>
        <fullName evidence="1">Uncharacterized protein</fullName>
    </submittedName>
</protein>
<dbReference type="Proteomes" id="UP000428260">
    <property type="component" value="Chromosome"/>
</dbReference>
<organism evidence="1 2">
    <name type="scientific">Maribellus comscasis</name>
    <dbReference type="NCBI Taxonomy" id="2681766"/>
    <lineage>
        <taxon>Bacteria</taxon>
        <taxon>Pseudomonadati</taxon>
        <taxon>Bacteroidota</taxon>
        <taxon>Bacteroidia</taxon>
        <taxon>Marinilabiliales</taxon>
        <taxon>Prolixibacteraceae</taxon>
        <taxon>Maribellus</taxon>
    </lineage>
</organism>
<reference evidence="1 2" key="1">
    <citation type="submission" date="2019-11" db="EMBL/GenBank/DDBJ databases">
        <authorList>
            <person name="Zheng R.K."/>
            <person name="Sun C.M."/>
        </authorList>
    </citation>
    <scope>NUCLEOTIDE SEQUENCE [LARGE SCALE GENOMIC DNA]</scope>
    <source>
        <strain evidence="1 2">WC007</strain>
    </source>
</reference>
<evidence type="ECO:0000313" key="1">
    <source>
        <dbReference type="EMBL" id="QGY47189.1"/>
    </source>
</evidence>
<name>A0A6I6K0R8_9BACT</name>
<dbReference type="KEGG" id="mcos:GM418_27050"/>
<proteinExistence type="predicted"/>
<sequence>MKKIFVILFVLFHAFCYSRNSRILPFSSGDRVCFVENSITHDGRFFHNAMLYHIIRFPDRQVTFFNRGIAGDVTSGVIKRMDHILVNKPLENDIKKNMISLQEEAFRKAQPVEHEYLRKPVNKKRGQILKA</sequence>
<dbReference type="Gene3D" id="3.40.50.1110">
    <property type="entry name" value="SGNH hydrolase"/>
    <property type="match status" value="1"/>
</dbReference>
<gene>
    <name evidence="1" type="ORF">GM418_27050</name>
</gene>
<dbReference type="AlphaFoldDB" id="A0A6I6K0R8"/>
<accession>A0A6I6K0R8</accession>
<evidence type="ECO:0000313" key="2">
    <source>
        <dbReference type="Proteomes" id="UP000428260"/>
    </source>
</evidence>
<dbReference type="InterPro" id="IPR036514">
    <property type="entry name" value="SGNH_hydro_sf"/>
</dbReference>
<keyword evidence="2" id="KW-1185">Reference proteome</keyword>
<dbReference type="SUPFAM" id="SSF52266">
    <property type="entry name" value="SGNH hydrolase"/>
    <property type="match status" value="1"/>
</dbReference>
<dbReference type="RefSeq" id="WP_158870814.1">
    <property type="nucleotide sequence ID" value="NZ_CP046401.1"/>
</dbReference>